<dbReference type="Proteomes" id="UP001500979">
    <property type="component" value="Unassembled WGS sequence"/>
</dbReference>
<feature type="chain" id="PRO_5045157744" evidence="1">
    <location>
        <begin position="20"/>
        <end position="70"/>
    </location>
</feature>
<keyword evidence="1" id="KW-0732">Signal</keyword>
<keyword evidence="3" id="KW-1185">Reference proteome</keyword>
<feature type="signal peptide" evidence="1">
    <location>
        <begin position="1"/>
        <end position="19"/>
    </location>
</feature>
<comment type="caution">
    <text evidence="2">The sequence shown here is derived from an EMBL/GenBank/DDBJ whole genome shotgun (WGS) entry which is preliminary data.</text>
</comment>
<sequence>MRVRSLAVAMLAATGLALAGGATAYAEDWVLVHNSSTETISSTKTTQHHTQGELFRPAYYNLSTQPVRGR</sequence>
<dbReference type="RefSeq" id="WP_344677667.1">
    <property type="nucleotide sequence ID" value="NZ_BAAAUX010000002.1"/>
</dbReference>
<reference evidence="2 3" key="1">
    <citation type="journal article" date="2019" name="Int. J. Syst. Evol. Microbiol.">
        <title>The Global Catalogue of Microorganisms (GCM) 10K type strain sequencing project: providing services to taxonomists for standard genome sequencing and annotation.</title>
        <authorList>
            <consortium name="The Broad Institute Genomics Platform"/>
            <consortium name="The Broad Institute Genome Sequencing Center for Infectious Disease"/>
            <person name="Wu L."/>
            <person name="Ma J."/>
        </authorList>
    </citation>
    <scope>NUCLEOTIDE SEQUENCE [LARGE SCALE GENOMIC DNA]</scope>
    <source>
        <strain evidence="2 3">JCM 9383</strain>
    </source>
</reference>
<protein>
    <submittedName>
        <fullName evidence="2">Uncharacterized protein</fullName>
    </submittedName>
</protein>
<evidence type="ECO:0000313" key="2">
    <source>
        <dbReference type="EMBL" id="GAA2775668.1"/>
    </source>
</evidence>
<accession>A0ABN3V2B9</accession>
<evidence type="ECO:0000256" key="1">
    <source>
        <dbReference type="SAM" id="SignalP"/>
    </source>
</evidence>
<proteinExistence type="predicted"/>
<organism evidence="2 3">
    <name type="scientific">Saccharopolyspora taberi</name>
    <dbReference type="NCBI Taxonomy" id="60895"/>
    <lineage>
        <taxon>Bacteria</taxon>
        <taxon>Bacillati</taxon>
        <taxon>Actinomycetota</taxon>
        <taxon>Actinomycetes</taxon>
        <taxon>Pseudonocardiales</taxon>
        <taxon>Pseudonocardiaceae</taxon>
        <taxon>Saccharopolyspora</taxon>
    </lineage>
</organism>
<name>A0ABN3V2B9_9PSEU</name>
<evidence type="ECO:0000313" key="3">
    <source>
        <dbReference type="Proteomes" id="UP001500979"/>
    </source>
</evidence>
<gene>
    <name evidence="2" type="ORF">GCM10010470_04960</name>
</gene>
<dbReference type="EMBL" id="BAAAUX010000002">
    <property type="protein sequence ID" value="GAA2775668.1"/>
    <property type="molecule type" value="Genomic_DNA"/>
</dbReference>